<evidence type="ECO:0000313" key="2">
    <source>
        <dbReference type="EMBL" id="PWV99384.1"/>
    </source>
</evidence>
<dbReference type="EMBL" id="QGTQ01000015">
    <property type="protein sequence ID" value="PWV99384.1"/>
    <property type="molecule type" value="Genomic_DNA"/>
</dbReference>
<reference evidence="2 3" key="1">
    <citation type="submission" date="2018-05" db="EMBL/GenBank/DDBJ databases">
        <title>Genomic Encyclopedia of Type Strains, Phase III (KMG-III): the genomes of soil and plant-associated and newly described type strains.</title>
        <authorList>
            <person name="Whitman W."/>
        </authorList>
    </citation>
    <scope>NUCLEOTIDE SEQUENCE [LARGE SCALE GENOMIC DNA]</scope>
    <source>
        <strain evidence="2 3">CECT 5696</strain>
    </source>
</reference>
<keyword evidence="1" id="KW-1133">Transmembrane helix</keyword>
<evidence type="ECO:0000256" key="1">
    <source>
        <dbReference type="SAM" id="Phobius"/>
    </source>
</evidence>
<keyword evidence="1" id="KW-0812">Transmembrane</keyword>
<name>A0A2V2YZN3_9BACL</name>
<feature type="transmembrane region" description="Helical" evidence="1">
    <location>
        <begin position="54"/>
        <end position="78"/>
    </location>
</feature>
<organism evidence="2 3">
    <name type="scientific">Paenibacillus cellulosilyticus</name>
    <dbReference type="NCBI Taxonomy" id="375489"/>
    <lineage>
        <taxon>Bacteria</taxon>
        <taxon>Bacillati</taxon>
        <taxon>Bacillota</taxon>
        <taxon>Bacilli</taxon>
        <taxon>Bacillales</taxon>
        <taxon>Paenibacillaceae</taxon>
        <taxon>Paenibacillus</taxon>
    </lineage>
</organism>
<feature type="transmembrane region" description="Helical" evidence="1">
    <location>
        <begin position="20"/>
        <end position="42"/>
    </location>
</feature>
<dbReference type="AlphaFoldDB" id="A0A2V2YZN3"/>
<evidence type="ECO:0000313" key="3">
    <source>
        <dbReference type="Proteomes" id="UP000246635"/>
    </source>
</evidence>
<accession>A0A2V2YZN3</accession>
<protein>
    <submittedName>
        <fullName evidence="2">Uncharacterized protein</fullName>
    </submittedName>
</protein>
<keyword evidence="3" id="KW-1185">Reference proteome</keyword>
<dbReference type="Proteomes" id="UP000246635">
    <property type="component" value="Unassembled WGS sequence"/>
</dbReference>
<gene>
    <name evidence="2" type="ORF">DFQ01_115100</name>
</gene>
<proteinExistence type="predicted"/>
<sequence length="99" mass="11441">MIELLLVLNYLIYRSIYHGLMVRINEAVLIGLFTLIGSCMIVKLEDRNFFRMRNALIGLFIVLFIMMVVMSAVIYYTFDLSDPIDKPTLRDSGHAILHT</sequence>
<comment type="caution">
    <text evidence="2">The sequence shown here is derived from an EMBL/GenBank/DDBJ whole genome shotgun (WGS) entry which is preliminary data.</text>
</comment>
<keyword evidence="1" id="KW-0472">Membrane</keyword>